<evidence type="ECO:0000313" key="2">
    <source>
        <dbReference type="Proteomes" id="UP000481033"/>
    </source>
</evidence>
<dbReference type="EMBL" id="QXHD01000004">
    <property type="protein sequence ID" value="NEZ56316.1"/>
    <property type="molecule type" value="Genomic_DNA"/>
</dbReference>
<protein>
    <submittedName>
        <fullName evidence="1">Uncharacterized protein</fullName>
    </submittedName>
</protein>
<proteinExistence type="predicted"/>
<evidence type="ECO:0000313" key="1">
    <source>
        <dbReference type="EMBL" id="NEZ56316.1"/>
    </source>
</evidence>
<organism evidence="1 2">
    <name type="scientific">Adonisia turfae CCMR0081</name>
    <dbReference type="NCBI Taxonomy" id="2292702"/>
    <lineage>
        <taxon>Bacteria</taxon>
        <taxon>Bacillati</taxon>
        <taxon>Cyanobacteriota</taxon>
        <taxon>Adonisia</taxon>
        <taxon>Adonisia turfae</taxon>
    </lineage>
</organism>
<name>A0A6M0RJE2_9CYAN</name>
<sequence length="83" mass="8836">MMWEMDAIAIPMLNQRNILTALGCSGSLALALSVTQPAVASQPTEHTVEDGLTNLVQADSNPITDALTCSCARCLWGQQQTSM</sequence>
<comment type="caution">
    <text evidence="1">The sequence shown here is derived from an EMBL/GenBank/DDBJ whole genome shotgun (WGS) entry which is preliminary data.</text>
</comment>
<reference evidence="1 2" key="1">
    <citation type="journal article" date="2020" name="Microb. Ecol.">
        <title>Ecogenomics of the Marine Benthic Filamentous Cyanobacterium Adonisia.</title>
        <authorList>
            <person name="Walter J.M."/>
            <person name="Coutinho F.H."/>
            <person name="Leomil L."/>
            <person name="Hargreaves P.I."/>
            <person name="Campeao M.E."/>
            <person name="Vieira V.V."/>
            <person name="Silva B.S."/>
            <person name="Fistarol G.O."/>
            <person name="Salomon P.S."/>
            <person name="Sawabe T."/>
            <person name="Mino S."/>
            <person name="Hosokawa M."/>
            <person name="Miyashita H."/>
            <person name="Maruyama F."/>
            <person name="van Verk M.C."/>
            <person name="Dutilh B.E."/>
            <person name="Thompson C.C."/>
            <person name="Thompson F.L."/>
        </authorList>
    </citation>
    <scope>NUCLEOTIDE SEQUENCE [LARGE SCALE GENOMIC DNA]</scope>
    <source>
        <strain evidence="1 2">CCMR0081</strain>
    </source>
</reference>
<accession>A0A6M0RJE2</accession>
<dbReference type="AlphaFoldDB" id="A0A6M0RJE2"/>
<gene>
    <name evidence="1" type="ORF">DXZ20_11660</name>
</gene>
<keyword evidence="2" id="KW-1185">Reference proteome</keyword>
<dbReference type="Proteomes" id="UP000481033">
    <property type="component" value="Unassembled WGS sequence"/>
</dbReference>
<dbReference type="RefSeq" id="WP_163662126.1">
    <property type="nucleotide sequence ID" value="NZ_QXHD01000004.1"/>
</dbReference>